<dbReference type="VEuPathDB" id="CryptoDB:Vbra_19053"/>
<proteinExistence type="predicted"/>
<keyword evidence="2" id="KW-1185">Reference proteome</keyword>
<dbReference type="Proteomes" id="UP000041254">
    <property type="component" value="Unassembled WGS sequence"/>
</dbReference>
<accession>A0A0G4GYN1</accession>
<sequence>MCMLINADGSLTSTSGAPKTWDPCSSPFADGQCRFEKPCGYAVTRSRVRYACKCTAETGIAKCESPEPYKSQQQEAYEKCQAAYNANQKCSPYTSWMNPKPTTIAGVFTSCAEGCICRQIGMDRVCAPNV</sequence>
<dbReference type="InParanoid" id="A0A0G4GYN1"/>
<gene>
    <name evidence="1" type="ORF">Vbra_19053</name>
</gene>
<dbReference type="AlphaFoldDB" id="A0A0G4GYN1"/>
<reference evidence="1 2" key="1">
    <citation type="submission" date="2014-11" db="EMBL/GenBank/DDBJ databases">
        <authorList>
            <person name="Zhu J."/>
            <person name="Qi W."/>
            <person name="Song R."/>
        </authorList>
    </citation>
    <scope>NUCLEOTIDE SEQUENCE [LARGE SCALE GENOMIC DNA]</scope>
</reference>
<evidence type="ECO:0000313" key="1">
    <source>
        <dbReference type="EMBL" id="CEM36021.1"/>
    </source>
</evidence>
<protein>
    <submittedName>
        <fullName evidence="1">Uncharacterized protein</fullName>
    </submittedName>
</protein>
<name>A0A0G4GYN1_VITBC</name>
<dbReference type="EMBL" id="CDMY01000874">
    <property type="protein sequence ID" value="CEM36021.1"/>
    <property type="molecule type" value="Genomic_DNA"/>
</dbReference>
<organism evidence="1 2">
    <name type="scientific">Vitrella brassicaformis (strain CCMP3155)</name>
    <dbReference type="NCBI Taxonomy" id="1169540"/>
    <lineage>
        <taxon>Eukaryota</taxon>
        <taxon>Sar</taxon>
        <taxon>Alveolata</taxon>
        <taxon>Colpodellida</taxon>
        <taxon>Vitrellaceae</taxon>
        <taxon>Vitrella</taxon>
    </lineage>
</organism>
<evidence type="ECO:0000313" key="2">
    <source>
        <dbReference type="Proteomes" id="UP000041254"/>
    </source>
</evidence>